<dbReference type="Proteomes" id="UP000044602">
    <property type="component" value="Unassembled WGS sequence"/>
</dbReference>
<organism evidence="1 2">
    <name type="scientific">Verticillium longisporum</name>
    <name type="common">Verticillium dahliae var. longisporum</name>
    <dbReference type="NCBI Taxonomy" id="100787"/>
    <lineage>
        <taxon>Eukaryota</taxon>
        <taxon>Fungi</taxon>
        <taxon>Dikarya</taxon>
        <taxon>Ascomycota</taxon>
        <taxon>Pezizomycotina</taxon>
        <taxon>Sordariomycetes</taxon>
        <taxon>Hypocreomycetidae</taxon>
        <taxon>Glomerellales</taxon>
        <taxon>Plectosphaerellaceae</taxon>
        <taxon>Verticillium</taxon>
    </lineage>
</organism>
<proteinExistence type="predicted"/>
<feature type="non-terminal residue" evidence="1">
    <location>
        <position position="71"/>
    </location>
</feature>
<dbReference type="AlphaFoldDB" id="A0A0G4MQP6"/>
<protein>
    <submittedName>
        <fullName evidence="1">Uncharacterized protein</fullName>
    </submittedName>
</protein>
<dbReference type="EMBL" id="CVQH01024090">
    <property type="protein sequence ID" value="CRK36479.1"/>
    <property type="molecule type" value="Genomic_DNA"/>
</dbReference>
<evidence type="ECO:0000313" key="2">
    <source>
        <dbReference type="Proteomes" id="UP000044602"/>
    </source>
</evidence>
<gene>
    <name evidence="1" type="ORF">BN1708_020001</name>
</gene>
<evidence type="ECO:0000313" key="1">
    <source>
        <dbReference type="EMBL" id="CRK36479.1"/>
    </source>
</evidence>
<sequence length="71" mass="7601">MEAMSEYFTLLASKVQASRYTTRAPSCDLSQARMPIAPEPLPPVSEGLTLKHVAVGRGTQNYTCDVGNATA</sequence>
<name>A0A0G4MQP6_VERLO</name>
<keyword evidence="2" id="KW-1185">Reference proteome</keyword>
<reference evidence="1 2" key="1">
    <citation type="submission" date="2015-05" db="EMBL/GenBank/DDBJ databases">
        <authorList>
            <person name="Wang D.B."/>
            <person name="Wang M."/>
        </authorList>
    </citation>
    <scope>NUCLEOTIDE SEQUENCE [LARGE SCALE GENOMIC DNA]</scope>
    <source>
        <strain evidence="1">VL1</strain>
    </source>
</reference>
<accession>A0A0G4MQP6</accession>